<keyword evidence="7" id="KW-0808">Transferase</keyword>
<evidence type="ECO:0000256" key="8">
    <source>
        <dbReference type="ARBA" id="ARBA00022723"/>
    </source>
</evidence>
<evidence type="ECO:0000256" key="4">
    <source>
        <dbReference type="ARBA" id="ARBA00007837"/>
    </source>
</evidence>
<evidence type="ECO:0000259" key="15">
    <source>
        <dbReference type="Pfam" id="PF01326"/>
    </source>
</evidence>
<name>A0A316TK21_9ACTN</name>
<keyword evidence="9" id="KW-0547">Nucleotide-binding</keyword>
<dbReference type="Pfam" id="PF01326">
    <property type="entry name" value="PPDK_N"/>
    <property type="match status" value="1"/>
</dbReference>
<dbReference type="GO" id="GO:0046872">
    <property type="term" value="F:metal ion binding"/>
    <property type="evidence" value="ECO:0007669"/>
    <property type="project" value="UniProtKB-KW"/>
</dbReference>
<dbReference type="AlphaFoldDB" id="A0A316TK21"/>
<evidence type="ECO:0000256" key="7">
    <source>
        <dbReference type="ARBA" id="ARBA00022679"/>
    </source>
</evidence>
<keyword evidence="11" id="KW-0067">ATP-binding</keyword>
<evidence type="ECO:0000313" key="16">
    <source>
        <dbReference type="EMBL" id="PWN04830.1"/>
    </source>
</evidence>
<sequence>MPHHIAWFDRHDPALEPVLGGKNTSLGIMTMAGLPVPPGFAVTATAYVKALHDTGVAGALAAMVGGLDVTDGVALARVATEARDTITGTPLPPWLADEVDEAYATISERRGQADLPVAVRSSATCEDQPDASFAGEHDTYLWVRGADALRDHVRRCWASLYTERAICYRRQMGYGEDGAAMSVGIQQMVLPKASGVAFTLNPLNGDRSQIAIDASWGLGEAVVSGSVTPDNFLVDKVMGDITSRVISDKTVEHVLDEDDRVVEREVDEERRTAASLTDDEVRAVAALARRAEKHYGRPQDVEWAIDGAAPADEAVVLLQSRPETVWSRKARVASPDSANTFQSIVHNLLHPSGSQTVHLH</sequence>
<dbReference type="RefSeq" id="WP_109692335.1">
    <property type="nucleotide sequence ID" value="NZ_QGDD01000001.1"/>
</dbReference>
<dbReference type="EMBL" id="QGDD01000001">
    <property type="protein sequence ID" value="PWN04830.1"/>
    <property type="molecule type" value="Genomic_DNA"/>
</dbReference>
<dbReference type="Gene3D" id="3.30.470.20">
    <property type="entry name" value="ATP-grasp fold, B domain"/>
    <property type="match status" value="1"/>
</dbReference>
<dbReference type="SUPFAM" id="SSF56059">
    <property type="entry name" value="Glutathione synthetase ATP-binding domain-like"/>
    <property type="match status" value="1"/>
</dbReference>
<evidence type="ECO:0000256" key="10">
    <source>
        <dbReference type="ARBA" id="ARBA00022777"/>
    </source>
</evidence>
<comment type="pathway">
    <text evidence="3">Carbohydrate biosynthesis; gluconeogenesis.</text>
</comment>
<evidence type="ECO:0000256" key="5">
    <source>
        <dbReference type="ARBA" id="ARBA00011996"/>
    </source>
</evidence>
<protein>
    <recommendedName>
        <fullName evidence="6">Phosphoenolpyruvate synthase</fullName>
        <ecNumber evidence="5">2.7.9.2</ecNumber>
    </recommendedName>
    <alternativeName>
        <fullName evidence="13">Pyruvate, water dikinase</fullName>
    </alternativeName>
</protein>
<comment type="catalytic activity">
    <reaction evidence="14">
        <text>pyruvate + ATP + H2O = phosphoenolpyruvate + AMP + phosphate + 2 H(+)</text>
        <dbReference type="Rhea" id="RHEA:11364"/>
        <dbReference type="ChEBI" id="CHEBI:15361"/>
        <dbReference type="ChEBI" id="CHEBI:15377"/>
        <dbReference type="ChEBI" id="CHEBI:15378"/>
        <dbReference type="ChEBI" id="CHEBI:30616"/>
        <dbReference type="ChEBI" id="CHEBI:43474"/>
        <dbReference type="ChEBI" id="CHEBI:58702"/>
        <dbReference type="ChEBI" id="CHEBI:456215"/>
        <dbReference type="EC" id="2.7.9.2"/>
    </reaction>
</comment>
<evidence type="ECO:0000256" key="9">
    <source>
        <dbReference type="ARBA" id="ARBA00022741"/>
    </source>
</evidence>
<keyword evidence="16" id="KW-0670">Pyruvate</keyword>
<reference evidence="16 17" key="1">
    <citation type="submission" date="2018-05" db="EMBL/GenBank/DDBJ databases">
        <title>Nocardioides silvaticus genome.</title>
        <authorList>
            <person name="Li C."/>
            <person name="Wang G."/>
        </authorList>
    </citation>
    <scope>NUCLEOTIDE SEQUENCE [LARGE SCALE GENOMIC DNA]</scope>
    <source>
        <strain evidence="16 17">CCTCC AB 2018079</strain>
    </source>
</reference>
<keyword evidence="12" id="KW-0460">Magnesium</keyword>
<feature type="domain" description="Pyruvate phosphate dikinase AMP/ATP-binding" evidence="15">
    <location>
        <begin position="17"/>
        <end position="336"/>
    </location>
</feature>
<dbReference type="PANTHER" id="PTHR43030:SF1">
    <property type="entry name" value="PHOSPHOENOLPYRUVATE SYNTHASE"/>
    <property type="match status" value="1"/>
</dbReference>
<dbReference type="GO" id="GO:0006094">
    <property type="term" value="P:gluconeogenesis"/>
    <property type="evidence" value="ECO:0007669"/>
    <property type="project" value="UniProtKB-UniPathway"/>
</dbReference>
<dbReference type="PANTHER" id="PTHR43030">
    <property type="entry name" value="PHOSPHOENOLPYRUVATE SYNTHASE"/>
    <property type="match status" value="1"/>
</dbReference>
<dbReference type="InterPro" id="IPR013815">
    <property type="entry name" value="ATP_grasp_subdomain_1"/>
</dbReference>
<dbReference type="InterPro" id="IPR006319">
    <property type="entry name" value="PEP_synth"/>
</dbReference>
<accession>A0A316TK21</accession>
<organism evidence="16 17">
    <name type="scientific">Nocardioides silvaticus</name>
    <dbReference type="NCBI Taxonomy" id="2201891"/>
    <lineage>
        <taxon>Bacteria</taxon>
        <taxon>Bacillati</taxon>
        <taxon>Actinomycetota</taxon>
        <taxon>Actinomycetes</taxon>
        <taxon>Propionibacteriales</taxon>
        <taxon>Nocardioidaceae</taxon>
        <taxon>Nocardioides</taxon>
    </lineage>
</organism>
<evidence type="ECO:0000256" key="3">
    <source>
        <dbReference type="ARBA" id="ARBA00004742"/>
    </source>
</evidence>
<evidence type="ECO:0000256" key="6">
    <source>
        <dbReference type="ARBA" id="ARBA00021623"/>
    </source>
</evidence>
<dbReference type="UniPathway" id="UPA00138"/>
<dbReference type="Proteomes" id="UP000245507">
    <property type="component" value="Unassembled WGS sequence"/>
</dbReference>
<gene>
    <name evidence="16" type="ORF">DJ010_04280</name>
</gene>
<evidence type="ECO:0000256" key="14">
    <source>
        <dbReference type="ARBA" id="ARBA00047700"/>
    </source>
</evidence>
<comment type="function">
    <text evidence="2">Catalyzes the phosphorylation of pyruvate to phosphoenolpyruvate.</text>
</comment>
<dbReference type="FunFam" id="3.30.1490.20:FF:000010">
    <property type="entry name" value="Phosphoenolpyruvate synthase"/>
    <property type="match status" value="1"/>
</dbReference>
<proteinExistence type="inferred from homology"/>
<keyword evidence="10" id="KW-0418">Kinase</keyword>
<keyword evidence="8" id="KW-0479">Metal-binding</keyword>
<dbReference type="OrthoDB" id="9765468at2"/>
<comment type="similarity">
    <text evidence="4">Belongs to the PEP-utilizing enzyme family.</text>
</comment>
<evidence type="ECO:0000256" key="1">
    <source>
        <dbReference type="ARBA" id="ARBA00001946"/>
    </source>
</evidence>
<evidence type="ECO:0000256" key="2">
    <source>
        <dbReference type="ARBA" id="ARBA00002988"/>
    </source>
</evidence>
<evidence type="ECO:0000313" key="17">
    <source>
        <dbReference type="Proteomes" id="UP000245507"/>
    </source>
</evidence>
<dbReference type="EC" id="2.7.9.2" evidence="5"/>
<dbReference type="Gene3D" id="3.30.1490.20">
    <property type="entry name" value="ATP-grasp fold, A domain"/>
    <property type="match status" value="1"/>
</dbReference>
<dbReference type="GO" id="GO:0005524">
    <property type="term" value="F:ATP binding"/>
    <property type="evidence" value="ECO:0007669"/>
    <property type="project" value="UniProtKB-KW"/>
</dbReference>
<comment type="caution">
    <text evidence="16">The sequence shown here is derived from an EMBL/GenBank/DDBJ whole genome shotgun (WGS) entry which is preliminary data.</text>
</comment>
<comment type="cofactor">
    <cofactor evidence="1">
        <name>Mg(2+)</name>
        <dbReference type="ChEBI" id="CHEBI:18420"/>
    </cofactor>
</comment>
<dbReference type="GO" id="GO:0008986">
    <property type="term" value="F:pyruvate, water dikinase activity"/>
    <property type="evidence" value="ECO:0007669"/>
    <property type="project" value="UniProtKB-EC"/>
</dbReference>
<evidence type="ECO:0000256" key="12">
    <source>
        <dbReference type="ARBA" id="ARBA00022842"/>
    </source>
</evidence>
<evidence type="ECO:0000256" key="13">
    <source>
        <dbReference type="ARBA" id="ARBA00033470"/>
    </source>
</evidence>
<keyword evidence="17" id="KW-1185">Reference proteome</keyword>
<dbReference type="InterPro" id="IPR002192">
    <property type="entry name" value="PPDK_AMP/ATP-bd"/>
</dbReference>
<evidence type="ECO:0000256" key="11">
    <source>
        <dbReference type="ARBA" id="ARBA00022840"/>
    </source>
</evidence>